<dbReference type="RefSeq" id="WP_085248191.1">
    <property type="nucleotide sequence ID" value="NZ_CAJMWJ010000002.1"/>
</dbReference>
<gene>
    <name evidence="1" type="ORF">AWC22_00095</name>
</gene>
<sequence>MEKTTSRKLARARLLERQQAAAAAREARERANIGDLTEFTVRAAQADEVDAWLAGRIEKLKAEGERRRQAHQVAAGKALQAMRLRGENVSAIATQTGLSLGRVREFLRVAADAEPHEDQESSVVGAQVVRMPNHQGLSIDGHKPAAAIAGTQ</sequence>
<dbReference type="OrthoDB" id="4753605at2"/>
<evidence type="ECO:0000313" key="2">
    <source>
        <dbReference type="Proteomes" id="UP000193087"/>
    </source>
</evidence>
<protein>
    <submittedName>
        <fullName evidence="1">Uncharacterized protein</fullName>
    </submittedName>
</protein>
<proteinExistence type="predicted"/>
<keyword evidence="2" id="KW-1185">Reference proteome</keyword>
<evidence type="ECO:0000313" key="1">
    <source>
        <dbReference type="EMBL" id="ORW87861.1"/>
    </source>
</evidence>
<name>A0A1X2DIB9_9MYCO</name>
<dbReference type="GeneID" id="93497851"/>
<organism evidence="1 2">
    <name type="scientific">Mycobacterium riyadhense</name>
    <dbReference type="NCBI Taxonomy" id="486698"/>
    <lineage>
        <taxon>Bacteria</taxon>
        <taxon>Bacillati</taxon>
        <taxon>Actinomycetota</taxon>
        <taxon>Actinomycetes</taxon>
        <taxon>Mycobacteriales</taxon>
        <taxon>Mycobacteriaceae</taxon>
        <taxon>Mycobacterium</taxon>
    </lineage>
</organism>
<reference evidence="1 2" key="1">
    <citation type="submission" date="2016-01" db="EMBL/GenBank/DDBJ databases">
        <title>The new phylogeny of the genus Mycobacterium.</title>
        <authorList>
            <person name="Tarcisio F."/>
            <person name="Conor M."/>
            <person name="Antonella G."/>
            <person name="Elisabetta G."/>
            <person name="Giulia F.S."/>
            <person name="Sara T."/>
            <person name="Anna F."/>
            <person name="Clotilde B."/>
            <person name="Roberto B."/>
            <person name="Veronica D.S."/>
            <person name="Fabio R."/>
            <person name="Monica P."/>
            <person name="Olivier J."/>
            <person name="Enrico T."/>
            <person name="Nicola S."/>
        </authorList>
    </citation>
    <scope>NUCLEOTIDE SEQUENCE [LARGE SCALE GENOMIC DNA]</scope>
    <source>
        <strain evidence="1 2">DSM 45176</strain>
    </source>
</reference>
<dbReference type="EMBL" id="LQPQ01000001">
    <property type="protein sequence ID" value="ORW87861.1"/>
    <property type="molecule type" value="Genomic_DNA"/>
</dbReference>
<dbReference type="AlphaFoldDB" id="A0A1X2DIB9"/>
<dbReference type="Proteomes" id="UP000193087">
    <property type="component" value="Unassembled WGS sequence"/>
</dbReference>
<accession>A0A1X2DIB9</accession>
<comment type="caution">
    <text evidence="1">The sequence shown here is derived from an EMBL/GenBank/DDBJ whole genome shotgun (WGS) entry which is preliminary data.</text>
</comment>